<dbReference type="InterPro" id="IPR027417">
    <property type="entry name" value="P-loop_NTPase"/>
</dbReference>
<keyword evidence="4 10" id="KW-0812">Transmembrane</keyword>
<keyword evidence="5" id="KW-0547">Nucleotide-binding</keyword>
<feature type="transmembrane region" description="Helical" evidence="10">
    <location>
        <begin position="310"/>
        <end position="328"/>
    </location>
</feature>
<dbReference type="AlphaFoldDB" id="A0A0F3KXH6"/>
<dbReference type="Gene3D" id="1.20.1560.10">
    <property type="entry name" value="ABC transporter type 1, transmembrane domain"/>
    <property type="match status" value="1"/>
</dbReference>
<feature type="region of interest" description="Disordered" evidence="9">
    <location>
        <begin position="701"/>
        <end position="727"/>
    </location>
</feature>
<dbReference type="RefSeq" id="WP_045829340.1">
    <property type="nucleotide sequence ID" value="NZ_JZRB01000018.1"/>
</dbReference>
<dbReference type="Pfam" id="PF00664">
    <property type="entry name" value="ABC_membrane"/>
    <property type="match status" value="1"/>
</dbReference>
<evidence type="ECO:0000256" key="2">
    <source>
        <dbReference type="ARBA" id="ARBA00022448"/>
    </source>
</evidence>
<dbReference type="GO" id="GO:0006508">
    <property type="term" value="P:proteolysis"/>
    <property type="evidence" value="ECO:0007669"/>
    <property type="project" value="InterPro"/>
</dbReference>
<protein>
    <submittedName>
        <fullName evidence="14">ABC transporter</fullName>
    </submittedName>
</protein>
<dbReference type="GO" id="GO:0034040">
    <property type="term" value="F:ATPase-coupled lipid transmembrane transporter activity"/>
    <property type="evidence" value="ECO:0007669"/>
    <property type="project" value="TreeGrafter"/>
</dbReference>
<dbReference type="InterPro" id="IPR011527">
    <property type="entry name" value="ABC1_TM_dom"/>
</dbReference>
<proteinExistence type="predicted"/>
<dbReference type="Pfam" id="PF03412">
    <property type="entry name" value="Peptidase_C39"/>
    <property type="match status" value="1"/>
</dbReference>
<evidence type="ECO:0000256" key="7">
    <source>
        <dbReference type="ARBA" id="ARBA00022989"/>
    </source>
</evidence>
<dbReference type="PROSITE" id="PS50893">
    <property type="entry name" value="ABC_TRANSPORTER_2"/>
    <property type="match status" value="1"/>
</dbReference>
<dbReference type="PROSITE" id="PS00211">
    <property type="entry name" value="ABC_TRANSPORTER_1"/>
    <property type="match status" value="1"/>
</dbReference>
<dbReference type="GO" id="GO:0016887">
    <property type="term" value="F:ATP hydrolysis activity"/>
    <property type="evidence" value="ECO:0007669"/>
    <property type="project" value="InterPro"/>
</dbReference>
<keyword evidence="6" id="KW-0067">ATP-binding</keyword>
<dbReference type="PATRIC" id="fig|345309.4.peg.1144"/>
<feature type="domain" description="ABC transmembrane type-1" evidence="12">
    <location>
        <begin position="174"/>
        <end position="453"/>
    </location>
</feature>
<feature type="transmembrane region" description="Helical" evidence="10">
    <location>
        <begin position="174"/>
        <end position="195"/>
    </location>
</feature>
<dbReference type="InterPro" id="IPR005074">
    <property type="entry name" value="Peptidase_C39"/>
</dbReference>
<dbReference type="SUPFAM" id="SSF90123">
    <property type="entry name" value="ABC transporter transmembrane region"/>
    <property type="match status" value="1"/>
</dbReference>
<evidence type="ECO:0000313" key="14">
    <source>
        <dbReference type="EMBL" id="KJV34814.1"/>
    </source>
</evidence>
<reference evidence="14 15" key="1">
    <citation type="submission" date="2015-03" db="EMBL/GenBank/DDBJ databases">
        <title>Draft genome sequence of Luteibacter yeojuensis strain SU11.</title>
        <authorList>
            <person name="Sulaiman J."/>
            <person name="Priya K."/>
            <person name="Chan K.-G."/>
        </authorList>
    </citation>
    <scope>NUCLEOTIDE SEQUENCE [LARGE SCALE GENOMIC DNA]</scope>
    <source>
        <strain evidence="14 15">SU11</strain>
    </source>
</reference>
<dbReference type="InterPro" id="IPR039421">
    <property type="entry name" value="Type_1_exporter"/>
</dbReference>
<keyword evidence="15" id="KW-1185">Reference proteome</keyword>
<evidence type="ECO:0000256" key="10">
    <source>
        <dbReference type="SAM" id="Phobius"/>
    </source>
</evidence>
<dbReference type="InterPro" id="IPR003593">
    <property type="entry name" value="AAA+_ATPase"/>
</dbReference>
<dbReference type="GO" id="GO:0008234">
    <property type="term" value="F:cysteine-type peptidase activity"/>
    <property type="evidence" value="ECO:0007669"/>
    <property type="project" value="InterPro"/>
</dbReference>
<dbReference type="Proteomes" id="UP000033651">
    <property type="component" value="Unassembled WGS sequence"/>
</dbReference>
<dbReference type="GO" id="GO:0005524">
    <property type="term" value="F:ATP binding"/>
    <property type="evidence" value="ECO:0007669"/>
    <property type="project" value="UniProtKB-KW"/>
</dbReference>
<feature type="transmembrane region" description="Helical" evidence="10">
    <location>
        <begin position="207"/>
        <end position="228"/>
    </location>
</feature>
<gene>
    <name evidence="14" type="ORF">VI08_09545</name>
</gene>
<dbReference type="FunFam" id="3.40.50.300:FF:000299">
    <property type="entry name" value="ABC transporter ATP-binding protein/permease"/>
    <property type="match status" value="1"/>
</dbReference>
<dbReference type="InterPro" id="IPR033838">
    <property type="entry name" value="CvaB_peptidase"/>
</dbReference>
<name>A0A0F3KXH6_9GAMM</name>
<evidence type="ECO:0000313" key="15">
    <source>
        <dbReference type="Proteomes" id="UP000033651"/>
    </source>
</evidence>
<dbReference type="CDD" id="cd18567">
    <property type="entry name" value="ABC_6TM_CvaB_RaxB_like"/>
    <property type="match status" value="1"/>
</dbReference>
<evidence type="ECO:0000256" key="4">
    <source>
        <dbReference type="ARBA" id="ARBA00022692"/>
    </source>
</evidence>
<feature type="domain" description="Peptidase C39" evidence="13">
    <location>
        <begin position="21"/>
        <end position="140"/>
    </location>
</feature>
<dbReference type="PANTHER" id="PTHR24221:SF606">
    <property type="entry name" value="COLICIN V SECRETION-PROCESSING ATP-BINDING PROTEIN"/>
    <property type="match status" value="1"/>
</dbReference>
<dbReference type="SUPFAM" id="SSF52540">
    <property type="entry name" value="P-loop containing nucleoside triphosphate hydrolases"/>
    <property type="match status" value="1"/>
</dbReference>
<accession>A0A0F3KXH6</accession>
<keyword evidence="3" id="KW-1003">Cell membrane</keyword>
<dbReference type="SMART" id="SM00382">
    <property type="entry name" value="AAA"/>
    <property type="match status" value="1"/>
</dbReference>
<dbReference type="GO" id="GO:0005886">
    <property type="term" value="C:plasma membrane"/>
    <property type="evidence" value="ECO:0007669"/>
    <property type="project" value="UniProtKB-SubCell"/>
</dbReference>
<dbReference type="Pfam" id="PF00005">
    <property type="entry name" value="ABC_tran"/>
    <property type="match status" value="1"/>
</dbReference>
<sequence length="727" mass="79291">MSEFIERLNFGLSSRLPVIRQSEVAECGMVCLAMVAAYHGQHHSLAALRQRFALSVKGTDLAQLIAMADGLGFAARPVRLEVDELAALRVPCILHWDMDHFVVLKAVRGQRITVHDPAVGAVTMSLRDFSAHFTGVALELLRGATFARQAKPPPVSLHALAGSVRGLWKGLGQILALALVLELAALLAPQYLQIVVDQVLADDDHDLLAFLGYSFAGLLVVQTLVSALRSWTVVWLSTSFNLGWTGNVFQHLLKLPQDYFLKRHLGDIVSRFGAVSAIQQTLTTRFIEVLIDGTMAALTLVLLFVYSIPLAMIAFCSVVVYAALRLLYFRTFREAKLNLIMVNAKQQTTLMESIRGSQAIRLQNGVARQTGRFLNATADALNTSVTVQRLTLIFQGLGGLSSGAQRIAILWLGASLALKGEMSAGMLMAFVAYADQFSARASSMIDYGIELRMLRLQAERLADIVLTPQETSVQGTHSHPSLEPSLTFKNVAFRYGAGEPWVLEQCNFEVHPGECVAIVGASGAGKSTLLRLMVGLLDPLVGEIHVGGMDLRKVGKSHYRAIARTVMQDDHLFAGSISENIAFFAEEATPERVERAARLAALHEDILAMPMGYHTLVGDMGSSLSGGQQQRLLLARALYAEPKILVLDEATSHLDLPRERAIAEMLSQLKITRVVVAHRAETVAAADRVLVLSSGRLTEARRQWSSPPGEVLQQTEKEESNARVTVA</sequence>
<evidence type="ECO:0000256" key="8">
    <source>
        <dbReference type="ARBA" id="ARBA00023136"/>
    </source>
</evidence>
<dbReference type="GO" id="GO:0140359">
    <property type="term" value="F:ABC-type transporter activity"/>
    <property type="evidence" value="ECO:0007669"/>
    <property type="project" value="InterPro"/>
</dbReference>
<comment type="caution">
    <text evidence="14">The sequence shown here is derived from an EMBL/GenBank/DDBJ whole genome shotgun (WGS) entry which is preliminary data.</text>
</comment>
<evidence type="ECO:0000259" key="11">
    <source>
        <dbReference type="PROSITE" id="PS50893"/>
    </source>
</evidence>
<dbReference type="PROSITE" id="PS50929">
    <property type="entry name" value="ABC_TM1F"/>
    <property type="match status" value="1"/>
</dbReference>
<dbReference type="CDD" id="cd02419">
    <property type="entry name" value="Peptidase_C39C"/>
    <property type="match status" value="1"/>
</dbReference>
<dbReference type="InterPro" id="IPR003439">
    <property type="entry name" value="ABC_transporter-like_ATP-bd"/>
</dbReference>
<evidence type="ECO:0000256" key="9">
    <source>
        <dbReference type="SAM" id="MobiDB-lite"/>
    </source>
</evidence>
<dbReference type="Gene3D" id="3.40.50.300">
    <property type="entry name" value="P-loop containing nucleotide triphosphate hydrolases"/>
    <property type="match status" value="1"/>
</dbReference>
<evidence type="ECO:0000256" key="6">
    <source>
        <dbReference type="ARBA" id="ARBA00022840"/>
    </source>
</evidence>
<dbReference type="PROSITE" id="PS50990">
    <property type="entry name" value="PEPTIDASE_C39"/>
    <property type="match status" value="1"/>
</dbReference>
<evidence type="ECO:0000256" key="3">
    <source>
        <dbReference type="ARBA" id="ARBA00022475"/>
    </source>
</evidence>
<keyword evidence="7 10" id="KW-1133">Transmembrane helix</keyword>
<dbReference type="InterPro" id="IPR036640">
    <property type="entry name" value="ABC1_TM_sf"/>
</dbReference>
<comment type="subcellular location">
    <subcellularLocation>
        <location evidence="1">Cell membrane</location>
        <topology evidence="1">Multi-pass membrane protein</topology>
    </subcellularLocation>
</comment>
<evidence type="ECO:0000259" key="12">
    <source>
        <dbReference type="PROSITE" id="PS50929"/>
    </source>
</evidence>
<dbReference type="InterPro" id="IPR017871">
    <property type="entry name" value="ABC_transporter-like_CS"/>
</dbReference>
<dbReference type="PANTHER" id="PTHR24221">
    <property type="entry name" value="ATP-BINDING CASSETTE SUB-FAMILY B"/>
    <property type="match status" value="1"/>
</dbReference>
<dbReference type="EMBL" id="JZRB01000018">
    <property type="protein sequence ID" value="KJV34814.1"/>
    <property type="molecule type" value="Genomic_DNA"/>
</dbReference>
<keyword evidence="8 10" id="KW-0472">Membrane</keyword>
<evidence type="ECO:0000256" key="5">
    <source>
        <dbReference type="ARBA" id="ARBA00022741"/>
    </source>
</evidence>
<evidence type="ECO:0000256" key="1">
    <source>
        <dbReference type="ARBA" id="ARBA00004651"/>
    </source>
</evidence>
<dbReference type="Gene3D" id="3.90.70.10">
    <property type="entry name" value="Cysteine proteinases"/>
    <property type="match status" value="1"/>
</dbReference>
<keyword evidence="2" id="KW-0813">Transport</keyword>
<evidence type="ECO:0000259" key="13">
    <source>
        <dbReference type="PROSITE" id="PS50990"/>
    </source>
</evidence>
<dbReference type="OrthoDB" id="6828292at2"/>
<organism evidence="14 15">
    <name type="scientific">Luteibacter yeojuensis</name>
    <dbReference type="NCBI Taxonomy" id="345309"/>
    <lineage>
        <taxon>Bacteria</taxon>
        <taxon>Pseudomonadati</taxon>
        <taxon>Pseudomonadota</taxon>
        <taxon>Gammaproteobacteria</taxon>
        <taxon>Lysobacterales</taxon>
        <taxon>Rhodanobacteraceae</taxon>
        <taxon>Luteibacter</taxon>
    </lineage>
</organism>
<feature type="domain" description="ABC transporter" evidence="11">
    <location>
        <begin position="486"/>
        <end position="719"/>
    </location>
</feature>